<keyword evidence="2" id="KW-0119">Carbohydrate metabolism</keyword>
<dbReference type="EMBL" id="CP059732">
    <property type="protein sequence ID" value="QMW05027.1"/>
    <property type="molecule type" value="Genomic_DNA"/>
</dbReference>
<dbReference type="AlphaFoldDB" id="A0A7G5H1N5"/>
<name>A0A7G5H1N5_9BACT</name>
<dbReference type="CDD" id="cd02850">
    <property type="entry name" value="E_set_Cellulase_N"/>
    <property type="match status" value="1"/>
</dbReference>
<feature type="domain" description="Cellulase Ig-like" evidence="6">
    <location>
        <begin position="256"/>
        <end position="328"/>
    </location>
</feature>
<evidence type="ECO:0000256" key="1">
    <source>
        <dbReference type="ARBA" id="ARBA00007072"/>
    </source>
</evidence>
<dbReference type="SUPFAM" id="SSF81296">
    <property type="entry name" value="E set domains"/>
    <property type="match status" value="1"/>
</dbReference>
<dbReference type="Pfam" id="PF02927">
    <property type="entry name" value="CelD_N"/>
    <property type="match status" value="1"/>
</dbReference>
<organism evidence="7 8">
    <name type="scientific">Spirosoma foliorum</name>
    <dbReference type="NCBI Taxonomy" id="2710596"/>
    <lineage>
        <taxon>Bacteria</taxon>
        <taxon>Pseudomonadati</taxon>
        <taxon>Bacteroidota</taxon>
        <taxon>Cytophagia</taxon>
        <taxon>Cytophagales</taxon>
        <taxon>Cytophagaceae</taxon>
        <taxon>Spirosoma</taxon>
    </lineage>
</organism>
<dbReference type="GO" id="GO:0000272">
    <property type="term" value="P:polysaccharide catabolic process"/>
    <property type="evidence" value="ECO:0007669"/>
    <property type="project" value="UniProtKB-KW"/>
</dbReference>
<dbReference type="Gene3D" id="2.60.120.430">
    <property type="entry name" value="Galactose-binding lectin"/>
    <property type="match status" value="1"/>
</dbReference>
<evidence type="ECO:0000259" key="5">
    <source>
        <dbReference type="Pfam" id="PF00759"/>
    </source>
</evidence>
<feature type="domain" description="Glycoside hydrolase family 9" evidence="5">
    <location>
        <begin position="348"/>
        <end position="768"/>
    </location>
</feature>
<feature type="signal peptide" evidence="4">
    <location>
        <begin position="1"/>
        <end position="20"/>
    </location>
</feature>
<evidence type="ECO:0000256" key="4">
    <source>
        <dbReference type="SAM" id="SignalP"/>
    </source>
</evidence>
<dbReference type="InterPro" id="IPR001701">
    <property type="entry name" value="Glyco_hydro_9"/>
</dbReference>
<comment type="similarity">
    <text evidence="1">Belongs to the glycosyl hydrolase 9 (cellulase E) family.</text>
</comment>
<evidence type="ECO:0000256" key="3">
    <source>
        <dbReference type="ARBA" id="ARBA00023326"/>
    </source>
</evidence>
<keyword evidence="8" id="KW-1185">Reference proteome</keyword>
<accession>A0A7G5H1N5</accession>
<dbReference type="InterPro" id="IPR014756">
    <property type="entry name" value="Ig_E-set"/>
</dbReference>
<keyword evidence="4" id="KW-0732">Signal</keyword>
<dbReference type="SUPFAM" id="SSF48208">
    <property type="entry name" value="Six-hairpin glycosidases"/>
    <property type="match status" value="1"/>
</dbReference>
<dbReference type="Proteomes" id="UP000515369">
    <property type="component" value="Chromosome"/>
</dbReference>
<evidence type="ECO:0000313" key="7">
    <source>
        <dbReference type="EMBL" id="QMW05027.1"/>
    </source>
</evidence>
<keyword evidence="7" id="KW-0378">Hydrolase</keyword>
<reference evidence="7 8" key="1">
    <citation type="submission" date="2020-07" db="EMBL/GenBank/DDBJ databases">
        <title>Spirosoma foliorum sp. nov., isolated from the leaves on the Nejang mountain Korea, Republic of.</title>
        <authorList>
            <person name="Ho H."/>
            <person name="Lee Y.-J."/>
            <person name="Nurcahyanto D.-A."/>
            <person name="Kim S.-G."/>
        </authorList>
    </citation>
    <scope>NUCLEOTIDE SEQUENCE [LARGE SCALE GENOMIC DNA]</scope>
    <source>
        <strain evidence="7 8">PL0136</strain>
    </source>
</reference>
<gene>
    <name evidence="7" type="ORF">H3H32_09105</name>
</gene>
<evidence type="ECO:0000313" key="8">
    <source>
        <dbReference type="Proteomes" id="UP000515369"/>
    </source>
</evidence>
<proteinExistence type="inferred from homology"/>
<dbReference type="InterPro" id="IPR013783">
    <property type="entry name" value="Ig-like_fold"/>
</dbReference>
<dbReference type="Pfam" id="PF00759">
    <property type="entry name" value="Glyco_hydro_9"/>
    <property type="match status" value="1"/>
</dbReference>
<dbReference type="RefSeq" id="WP_182462375.1">
    <property type="nucleotide sequence ID" value="NZ_CP059732.1"/>
</dbReference>
<dbReference type="KEGG" id="sfol:H3H32_09105"/>
<evidence type="ECO:0000256" key="2">
    <source>
        <dbReference type="ARBA" id="ARBA00023277"/>
    </source>
</evidence>
<dbReference type="Gene3D" id="2.60.40.10">
    <property type="entry name" value="Immunoglobulins"/>
    <property type="match status" value="1"/>
</dbReference>
<dbReference type="InterPro" id="IPR004197">
    <property type="entry name" value="Cellulase_Ig-like"/>
</dbReference>
<dbReference type="GO" id="GO:0008810">
    <property type="term" value="F:cellulase activity"/>
    <property type="evidence" value="ECO:0007669"/>
    <property type="project" value="InterPro"/>
</dbReference>
<protein>
    <submittedName>
        <fullName evidence="7">Glycoside hydrolase family 9 protein</fullName>
    </submittedName>
</protein>
<dbReference type="InterPro" id="IPR008928">
    <property type="entry name" value="6-hairpin_glycosidase_sf"/>
</dbReference>
<dbReference type="InterPro" id="IPR012341">
    <property type="entry name" value="6hp_glycosidase-like_sf"/>
</dbReference>
<keyword evidence="3" id="KW-0624">Polysaccharide degradation</keyword>
<dbReference type="Gene3D" id="1.50.10.10">
    <property type="match status" value="1"/>
</dbReference>
<evidence type="ECO:0000259" key="6">
    <source>
        <dbReference type="Pfam" id="PF02927"/>
    </source>
</evidence>
<feature type="chain" id="PRO_5028841900" evidence="4">
    <location>
        <begin position="21"/>
        <end position="822"/>
    </location>
</feature>
<sequence>MILRVLFTLLVAFTTSILHAQTPENGIDRRLFNEIVRSGLLHRPLPLDHARSFEAMSLTKPVLKAQPLSAAAVFNNWKHTGYGKLAMVTSRTKSGQPTLRLSLPTATGKRAVGSVNDPDYATYGNCRMQLDLNGANWEAYNRLEFFIYPEAEGAQVVNINIDCRNRNRSAKKGTLTASADHLINLTNHQWNRCYLDLSDLRRDEVDEIAFYVSLKGKNLTTGDSVIYYIDQPVLKQVKTQEISHGWMPAPNSIVYSTSGYMAEGKKTAIANRVSGKPNTRFQLINEATHQIAYEANAKRVQTSTGDYEVLDFSSFTKVGTYHLVFGSIKTASFGIGTRIWTASQWRVLNYIFCQRCGYAVPQIHGQCHLDLFSEHKGKKISYSGGWHDAGDLSQQTLQTADVTFALLESFKNQRTKDPLLAARLREEAEWGLNFVLKNRYDDGYRASSMGLLIWQDGVIGTLDDIQSVRVQNNSFDTFLYAAYEAYAAMTLDGDPAFSEYLRKIAREDFSLAMKTYRENGYGGFTQMYEHNYNTSQSQYMATVSWAASMLYQLTGEKQYAQTAADFIRYTLKCQRTTPLGDAKGTKGFFYRDTTRKSIVHFVHQSRDQVYMQALILLCQTQRNHPDYSKWYQAVQLYGNYLKDILVYTAPYGMIPSGVYHKDEASDSASFYSLHLFPPANAKELYTEQLTKGVKLDDEHYLKRFPVWFSIFNGNTAVHLSTGKAAAMCGHFLNDEKLLQIGREQLYWTVGKNPFGQSLIYGEGNRYPQLDSFSSGEITGEIPVGIRTANNDDVPWWPAINNATYKEVWVTSAGKWLSLLAEY</sequence>